<proteinExistence type="predicted"/>
<evidence type="ECO:0000313" key="1">
    <source>
        <dbReference type="EMBL" id="CAH3022130.1"/>
    </source>
</evidence>
<reference evidence="1 2" key="1">
    <citation type="submission" date="2022-05" db="EMBL/GenBank/DDBJ databases">
        <authorList>
            <consortium name="Genoscope - CEA"/>
            <person name="William W."/>
        </authorList>
    </citation>
    <scope>NUCLEOTIDE SEQUENCE [LARGE SCALE GENOMIC DNA]</scope>
</reference>
<organism evidence="1 2">
    <name type="scientific">Porites evermanni</name>
    <dbReference type="NCBI Taxonomy" id="104178"/>
    <lineage>
        <taxon>Eukaryota</taxon>
        <taxon>Metazoa</taxon>
        <taxon>Cnidaria</taxon>
        <taxon>Anthozoa</taxon>
        <taxon>Hexacorallia</taxon>
        <taxon>Scleractinia</taxon>
        <taxon>Fungiina</taxon>
        <taxon>Poritidae</taxon>
        <taxon>Porites</taxon>
    </lineage>
</organism>
<dbReference type="Proteomes" id="UP001159427">
    <property type="component" value="Unassembled WGS sequence"/>
</dbReference>
<comment type="caution">
    <text evidence="1">The sequence shown here is derived from an EMBL/GenBank/DDBJ whole genome shotgun (WGS) entry which is preliminary data.</text>
</comment>
<gene>
    <name evidence="1" type="ORF">PEVE_00014234</name>
</gene>
<keyword evidence="2" id="KW-1185">Reference proteome</keyword>
<protein>
    <submittedName>
        <fullName evidence="1">Uncharacterized protein</fullName>
    </submittedName>
</protein>
<name>A0ABN8M171_9CNID</name>
<dbReference type="EMBL" id="CALNXI010000207">
    <property type="protein sequence ID" value="CAH3022130.1"/>
    <property type="molecule type" value="Genomic_DNA"/>
</dbReference>
<sequence length="70" mass="8161">MYNALVMPYFNYCGAVWGNINKGLADKLHKLQNRAARILTFSNYDVRSSVLLDELGWERLEYIDDDDDDD</sequence>
<evidence type="ECO:0000313" key="2">
    <source>
        <dbReference type="Proteomes" id="UP001159427"/>
    </source>
</evidence>
<accession>A0ABN8M171</accession>
<feature type="non-terminal residue" evidence="1">
    <location>
        <position position="70"/>
    </location>
</feature>